<comment type="caution">
    <text evidence="1">The sequence shown here is derived from an EMBL/GenBank/DDBJ whole genome shotgun (WGS) entry which is preliminary data.</text>
</comment>
<dbReference type="AlphaFoldDB" id="A0A7C5AKY8"/>
<sequence>MPALTKDRATPYRDGIELDFPVAANAKIYAGSMVCANSGGYAVPAADTAGYRFLGVALEQVDNTNGANGAKKVRLRRTGVFEFDALSITQAMVGTSMYVVDDHTIDDASGPVNDIRVGLLVKYVSDTKGWVDINA</sequence>
<accession>A0A7C5AKY8</accession>
<organism evidence="1">
    <name type="scientific">Desulfobacca acetoxidans</name>
    <dbReference type="NCBI Taxonomy" id="60893"/>
    <lineage>
        <taxon>Bacteria</taxon>
        <taxon>Pseudomonadati</taxon>
        <taxon>Thermodesulfobacteriota</taxon>
        <taxon>Desulfobaccia</taxon>
        <taxon>Desulfobaccales</taxon>
        <taxon>Desulfobaccaceae</taxon>
        <taxon>Desulfobacca</taxon>
    </lineage>
</organism>
<dbReference type="EMBL" id="DTKJ01000007">
    <property type="protein sequence ID" value="HGZ10712.1"/>
    <property type="molecule type" value="Genomic_DNA"/>
</dbReference>
<proteinExistence type="predicted"/>
<name>A0A7C5AKY8_9BACT</name>
<reference evidence="1" key="1">
    <citation type="journal article" date="2020" name="mSystems">
        <title>Genome- and Community-Level Interaction Insights into Carbon Utilization and Element Cycling Functions of Hydrothermarchaeota in Hydrothermal Sediment.</title>
        <authorList>
            <person name="Zhou Z."/>
            <person name="Liu Y."/>
            <person name="Xu W."/>
            <person name="Pan J."/>
            <person name="Luo Z.H."/>
            <person name="Li M."/>
        </authorList>
    </citation>
    <scope>NUCLEOTIDE SEQUENCE [LARGE SCALE GENOMIC DNA]</scope>
    <source>
        <strain evidence="1">SpSt-853</strain>
    </source>
</reference>
<evidence type="ECO:0008006" key="2">
    <source>
        <dbReference type="Google" id="ProtNLM"/>
    </source>
</evidence>
<gene>
    <name evidence="1" type="ORF">ENW48_00660</name>
</gene>
<evidence type="ECO:0000313" key="1">
    <source>
        <dbReference type="EMBL" id="HGZ10712.1"/>
    </source>
</evidence>
<protein>
    <recommendedName>
        <fullName evidence="2">DUF2190 family protein</fullName>
    </recommendedName>
</protein>